<organism evidence="1">
    <name type="scientific">virus sp. ctpeS3</name>
    <dbReference type="NCBI Taxonomy" id="2826815"/>
    <lineage>
        <taxon>Viruses</taxon>
    </lineage>
</organism>
<sequence length="65" mass="7139">MCGGMSKRYEMSIAKRNTEKALLGGHYEKVSLSCVVQIHTTSIICRLSASCYILNSGCVMLTCFT</sequence>
<reference evidence="1" key="1">
    <citation type="journal article" date="2021" name="Proc. Natl. Acad. Sci. U.S.A.">
        <title>A Catalog of Tens of Thousands of Viruses from Human Metagenomes Reveals Hidden Associations with Chronic Diseases.</title>
        <authorList>
            <person name="Tisza M.J."/>
            <person name="Buck C.B."/>
        </authorList>
    </citation>
    <scope>NUCLEOTIDE SEQUENCE</scope>
    <source>
        <strain evidence="1">CtpeS3</strain>
    </source>
</reference>
<protein>
    <submittedName>
        <fullName evidence="1">Uncharacterized protein</fullName>
    </submittedName>
</protein>
<proteinExistence type="predicted"/>
<accession>A0A8S5R9K8</accession>
<name>A0A8S5R9K8_9VIRU</name>
<dbReference type="EMBL" id="BK015845">
    <property type="protein sequence ID" value="DAE27741.1"/>
    <property type="molecule type" value="Genomic_DNA"/>
</dbReference>
<evidence type="ECO:0000313" key="1">
    <source>
        <dbReference type="EMBL" id="DAE27741.1"/>
    </source>
</evidence>